<evidence type="ECO:0000256" key="9">
    <source>
        <dbReference type="ARBA" id="ARBA00023203"/>
    </source>
</evidence>
<evidence type="ECO:0000256" key="7">
    <source>
        <dbReference type="ARBA" id="ARBA00023123"/>
    </source>
</evidence>
<evidence type="ECO:0000259" key="15">
    <source>
        <dbReference type="PROSITE" id="PS50011"/>
    </source>
</evidence>
<keyword evidence="10" id="KW-0206">Cytoskeleton</keyword>
<dbReference type="PROSITE" id="PS50011">
    <property type="entry name" value="PROTEIN_KINASE_DOM"/>
    <property type="match status" value="1"/>
</dbReference>
<dbReference type="PANTHER" id="PTHR46256:SF3">
    <property type="entry name" value="MYOSIN MOTOR DOMAIN-CONTAINING PROTEIN"/>
    <property type="match status" value="1"/>
</dbReference>
<dbReference type="PROSITE" id="PS00108">
    <property type="entry name" value="PROTEIN_KINASE_ST"/>
    <property type="match status" value="1"/>
</dbReference>
<dbReference type="InterPro" id="IPR001609">
    <property type="entry name" value="Myosin_head_motor_dom-like"/>
</dbReference>
<dbReference type="SMART" id="SM00220">
    <property type="entry name" value="S_TKc"/>
    <property type="match status" value="1"/>
</dbReference>
<evidence type="ECO:0000256" key="2">
    <source>
        <dbReference type="ARBA" id="ARBA00004316"/>
    </source>
</evidence>
<feature type="domain" description="Protein kinase" evidence="15">
    <location>
        <begin position="68"/>
        <end position="378"/>
    </location>
</feature>
<dbReference type="GO" id="GO:0042995">
    <property type="term" value="C:cell projection"/>
    <property type="evidence" value="ECO:0007669"/>
    <property type="project" value="UniProtKB-SubCell"/>
</dbReference>
<feature type="compositionally biased region" description="Low complexity" evidence="14">
    <location>
        <begin position="854"/>
        <end position="886"/>
    </location>
</feature>
<reference evidence="17" key="1">
    <citation type="submission" date="2021-02" db="EMBL/GenBank/DDBJ databases">
        <authorList>
            <person name="Nowell W R."/>
        </authorList>
    </citation>
    <scope>NUCLEOTIDE SEQUENCE</scope>
</reference>
<dbReference type="GO" id="GO:0016459">
    <property type="term" value="C:myosin complex"/>
    <property type="evidence" value="ECO:0007669"/>
    <property type="project" value="UniProtKB-KW"/>
</dbReference>
<dbReference type="InterPro" id="IPR036961">
    <property type="entry name" value="Kinesin_motor_dom_sf"/>
</dbReference>
<dbReference type="Gene3D" id="1.20.120.720">
    <property type="entry name" value="Myosin VI head, motor domain, U50 subdomain"/>
    <property type="match status" value="2"/>
</dbReference>
<dbReference type="InterPro" id="IPR008271">
    <property type="entry name" value="Ser/Thr_kinase_AS"/>
</dbReference>
<dbReference type="Gene3D" id="1.10.10.820">
    <property type="match status" value="1"/>
</dbReference>
<dbReference type="Gene3D" id="3.30.200.20">
    <property type="entry name" value="Phosphorylase Kinase, domain 1"/>
    <property type="match status" value="1"/>
</dbReference>
<evidence type="ECO:0000256" key="3">
    <source>
        <dbReference type="ARBA" id="ARBA00022490"/>
    </source>
</evidence>
<evidence type="ECO:0000256" key="6">
    <source>
        <dbReference type="ARBA" id="ARBA00022840"/>
    </source>
</evidence>
<evidence type="ECO:0000256" key="12">
    <source>
        <dbReference type="PROSITE-ProRule" id="PRU00782"/>
    </source>
</evidence>
<evidence type="ECO:0000259" key="16">
    <source>
        <dbReference type="PROSITE" id="PS51456"/>
    </source>
</evidence>
<feature type="non-terminal residue" evidence="17">
    <location>
        <position position="1311"/>
    </location>
</feature>
<keyword evidence="6 12" id="KW-0067">ATP-binding</keyword>
<proteinExistence type="inferred from homology"/>
<dbReference type="PRINTS" id="PR00193">
    <property type="entry name" value="MYOSINHEAVY"/>
</dbReference>
<dbReference type="PANTHER" id="PTHR46256">
    <property type="entry name" value="AGAP011099-PA"/>
    <property type="match status" value="1"/>
</dbReference>
<keyword evidence="4" id="KW-0677">Repeat</keyword>
<comment type="caution">
    <text evidence="17">The sequence shown here is derived from an EMBL/GenBank/DDBJ whole genome shotgun (WGS) entry which is preliminary data.</text>
</comment>
<dbReference type="GO" id="GO:0000146">
    <property type="term" value="F:microfilament motor activity"/>
    <property type="evidence" value="ECO:0007669"/>
    <property type="project" value="TreeGrafter"/>
</dbReference>
<dbReference type="GO" id="GO:0005524">
    <property type="term" value="F:ATP binding"/>
    <property type="evidence" value="ECO:0007669"/>
    <property type="project" value="UniProtKB-UniRule"/>
</dbReference>
<name>A0A8S2MAQ7_9BILA</name>
<evidence type="ECO:0000256" key="13">
    <source>
        <dbReference type="PROSITE-ProRule" id="PRU10141"/>
    </source>
</evidence>
<feature type="region of interest" description="Disordered" evidence="14">
    <location>
        <begin position="851"/>
        <end position="918"/>
    </location>
</feature>
<evidence type="ECO:0000313" key="17">
    <source>
        <dbReference type="EMBL" id="CAF3948300.1"/>
    </source>
</evidence>
<accession>A0A8S2MAQ7</accession>
<organism evidence="17 18">
    <name type="scientific">Rotaria magnacalcarata</name>
    <dbReference type="NCBI Taxonomy" id="392030"/>
    <lineage>
        <taxon>Eukaryota</taxon>
        <taxon>Metazoa</taxon>
        <taxon>Spiralia</taxon>
        <taxon>Gnathifera</taxon>
        <taxon>Rotifera</taxon>
        <taxon>Eurotatoria</taxon>
        <taxon>Bdelloidea</taxon>
        <taxon>Philodinida</taxon>
        <taxon>Philodinidae</taxon>
        <taxon>Rotaria</taxon>
    </lineage>
</organism>
<comment type="subcellular location">
    <subcellularLocation>
        <location evidence="2">Cell projection</location>
    </subcellularLocation>
    <subcellularLocation>
        <location evidence="1">Cytoplasm</location>
        <location evidence="1">Cytoskeleton</location>
    </subcellularLocation>
</comment>
<feature type="compositionally biased region" description="Polar residues" evidence="14">
    <location>
        <begin position="904"/>
        <end position="914"/>
    </location>
</feature>
<feature type="region of interest" description="Actin-binding" evidence="12">
    <location>
        <begin position="1266"/>
        <end position="1288"/>
    </location>
</feature>
<dbReference type="InterPro" id="IPR052409">
    <property type="entry name" value="Myosin-III_kinase_activity"/>
</dbReference>
<evidence type="ECO:0000256" key="4">
    <source>
        <dbReference type="ARBA" id="ARBA00022737"/>
    </source>
</evidence>
<dbReference type="PROSITE" id="PS00107">
    <property type="entry name" value="PROTEIN_KINASE_ATP"/>
    <property type="match status" value="1"/>
</dbReference>
<gene>
    <name evidence="17" type="ORF">GIL414_LOCUS8949</name>
</gene>
<keyword evidence="7 12" id="KW-0518">Myosin</keyword>
<evidence type="ECO:0000256" key="1">
    <source>
        <dbReference type="ARBA" id="ARBA00004245"/>
    </source>
</evidence>
<dbReference type="InterPro" id="IPR027417">
    <property type="entry name" value="P-loop_NTPase"/>
</dbReference>
<protein>
    <submittedName>
        <fullName evidence="17">Uncharacterized protein</fullName>
    </submittedName>
</protein>
<feature type="binding site" evidence="13">
    <location>
        <position position="98"/>
    </location>
    <ligand>
        <name>ATP</name>
        <dbReference type="ChEBI" id="CHEBI:30616"/>
    </ligand>
</feature>
<evidence type="ECO:0000256" key="5">
    <source>
        <dbReference type="ARBA" id="ARBA00022741"/>
    </source>
</evidence>
<feature type="compositionally biased region" description="Basic residues" evidence="14">
    <location>
        <begin position="890"/>
        <end position="903"/>
    </location>
</feature>
<dbReference type="InterPro" id="IPR017441">
    <property type="entry name" value="Protein_kinase_ATP_BS"/>
</dbReference>
<dbReference type="GO" id="GO:0003779">
    <property type="term" value="F:actin binding"/>
    <property type="evidence" value="ECO:0007669"/>
    <property type="project" value="UniProtKB-KW"/>
</dbReference>
<keyword evidence="11" id="KW-0966">Cell projection</keyword>
<dbReference type="Pfam" id="PF00069">
    <property type="entry name" value="Pkinase"/>
    <property type="match status" value="1"/>
</dbReference>
<evidence type="ECO:0000313" key="18">
    <source>
        <dbReference type="Proteomes" id="UP000681720"/>
    </source>
</evidence>
<dbReference type="GO" id="GO:0030832">
    <property type="term" value="P:regulation of actin filament length"/>
    <property type="evidence" value="ECO:0007669"/>
    <property type="project" value="TreeGrafter"/>
</dbReference>
<dbReference type="PROSITE" id="PS51456">
    <property type="entry name" value="MYOSIN_MOTOR"/>
    <property type="match status" value="1"/>
</dbReference>
<evidence type="ECO:0000256" key="11">
    <source>
        <dbReference type="ARBA" id="ARBA00023273"/>
    </source>
</evidence>
<dbReference type="SUPFAM" id="SSF56112">
    <property type="entry name" value="Protein kinase-like (PK-like)"/>
    <property type="match status" value="1"/>
</dbReference>
<dbReference type="SUPFAM" id="SSF52540">
    <property type="entry name" value="P-loop containing nucleoside triphosphate hydrolases"/>
    <property type="match status" value="2"/>
</dbReference>
<sequence>MSQLLYHHHPPPEPTPPIPPRTRSRPPSRQQQQPPPPPPSQQPALLTLNHQTTNAFRIDDLQSPDREWQLLENIGDGTYGEVFRAKNLRNPDFYAAIKIMHLTNEVLEEIEQEYRVLLELSSHGNLCRFYGAYVKRGPPPLPPPPRNPVLSSPAPVDKTSLLSVETNTINSCISPTTTSAAYHLDQLWLAMELCTSGSVTDLAKSMLKANERLDEFIIAYIMRETLKALHHLHSNNVVHRDVKGHNILITGDGHIKLIDFGVSAYLNPNNGRRNTSVGTPFFMAPEVIACERQMDCNYDTRADVWSTGITAIEIAEGEPPLAEMHPMRALVSIPRNPPPCLRQPEEWSHEFNDFIRQCLIKDFETRPTVGFMLTHPFLTQIPSDGAEARRRIIQIVQCNKRCYDLCVKKTSRETCGVKNGHIRGKSETCSSMGIEAVSTAAAASAASAAAAFLPAVETVIQSSKPMLHDLDNQYIVISGESGSGKTQSANFLVKQLTFLGNAPNKILQDKILQIDPLIEGFGNARTIINDNSSRFGKYLEMLFTKQGRVTGARLSEYLLEKTRVVNQGHAERNFHIFYYLFHGLASSRSNDEQAFYLSKNQIYRYLKTDLNDEQDLSEIFKEKFMAIEKCFEIIGFQYDEIKSIYRILAGLLHLGNINFHQSEGYFIDGKTCLTDRYLLNIVCELFGLDIAQFDLALTTCNIVTRGETIQRSTTLQESQSTRDAMAKALYNRLFSWIVNRISALLSPSSNISKDVTNSNIDEESSIQSYKITNYNINNNNNQDDQSENEVDENFDVENDLNNLNLTTITSYPPPTVMCAMRRTLDYLDKTSSSPTFLLQLKQDGDINDDDIDDNILNLNNNNNNNNNTSTTSSPSPSPSNSNNSNNKFNDHHHHHHYHHHHSPTRINDINNNKSLPEHCRNDEKQVKNLIDNWTKVAAASSNWISSPDKKNNPSSKQGRLNLSNRAASEIDLSLRKQTAENNLKKHYQSSNNIAINPKQLPPFPLAAVKQNKLSLQPMNELNGDKDELKIAILDIFGFENFSTNSFEQLCINIANEQIQYYFNQHVFACERQEYINENLAVLPLPPKMDFTFYDNRPLLDMFLNKPVGILALIDEESRFPKATDYTLVDKLNANFSNSPLYIRSKSSFSSSSISSASSSTHQSIPSFSITHFAGHVQYDARGFLEKNRDYLAPEIIQILRSSHVQLISTLFQSQLSKTGTLIENVDQRYNTTAIESNLDLTNTLMPLNASHNRLQATVSTYFRYSLTDLFSKMVHGSPKFVRCFKPNNDRIPGCFDAQTVLEQLKYSGILA</sequence>
<evidence type="ECO:0000256" key="14">
    <source>
        <dbReference type="SAM" id="MobiDB-lite"/>
    </source>
</evidence>
<feature type="region of interest" description="Disordered" evidence="14">
    <location>
        <begin position="943"/>
        <end position="964"/>
    </location>
</feature>
<comment type="similarity">
    <text evidence="12">Belongs to the TRAFAC class myosin-kinesin ATPase superfamily. Myosin family.</text>
</comment>
<dbReference type="SMART" id="SM00242">
    <property type="entry name" value="MYSc"/>
    <property type="match status" value="1"/>
</dbReference>
<feature type="region of interest" description="Disordered" evidence="14">
    <location>
        <begin position="1"/>
        <end position="43"/>
    </location>
</feature>
<dbReference type="EMBL" id="CAJOBJ010002974">
    <property type="protein sequence ID" value="CAF3948300.1"/>
    <property type="molecule type" value="Genomic_DNA"/>
</dbReference>
<dbReference type="GO" id="GO:0004674">
    <property type="term" value="F:protein serine/threonine kinase activity"/>
    <property type="evidence" value="ECO:0007669"/>
    <property type="project" value="TreeGrafter"/>
</dbReference>
<dbReference type="Proteomes" id="UP000681720">
    <property type="component" value="Unassembled WGS sequence"/>
</dbReference>
<evidence type="ECO:0000256" key="10">
    <source>
        <dbReference type="ARBA" id="ARBA00023212"/>
    </source>
</evidence>
<dbReference type="FunFam" id="1.10.510.10:FF:000421">
    <property type="entry name" value="Serine/threonine-protein kinase PAK 6"/>
    <property type="match status" value="1"/>
</dbReference>
<dbReference type="Gene3D" id="1.10.510.10">
    <property type="entry name" value="Transferase(Phosphotransferase) domain 1"/>
    <property type="match status" value="1"/>
</dbReference>
<dbReference type="InterPro" id="IPR000719">
    <property type="entry name" value="Prot_kinase_dom"/>
</dbReference>
<keyword evidence="8 12" id="KW-0505">Motor protein</keyword>
<evidence type="ECO:0000256" key="8">
    <source>
        <dbReference type="ARBA" id="ARBA00023175"/>
    </source>
</evidence>
<dbReference type="InterPro" id="IPR011009">
    <property type="entry name" value="Kinase-like_dom_sf"/>
</dbReference>
<keyword evidence="5 12" id="KW-0547">Nucleotide-binding</keyword>
<keyword evidence="9 12" id="KW-0009">Actin-binding</keyword>
<dbReference type="Gene3D" id="3.40.850.10">
    <property type="entry name" value="Kinesin motor domain"/>
    <property type="match status" value="2"/>
</dbReference>
<dbReference type="Pfam" id="PF00063">
    <property type="entry name" value="Myosin_head"/>
    <property type="match status" value="2"/>
</dbReference>
<feature type="binding site" evidence="12">
    <location>
        <begin position="479"/>
        <end position="486"/>
    </location>
    <ligand>
        <name>ATP</name>
        <dbReference type="ChEBI" id="CHEBI:30616"/>
    </ligand>
</feature>
<dbReference type="Gene3D" id="1.20.58.530">
    <property type="match status" value="1"/>
</dbReference>
<keyword evidence="3" id="KW-0963">Cytoplasm</keyword>
<feature type="domain" description="Myosin motor" evidence="16">
    <location>
        <begin position="466"/>
        <end position="1311"/>
    </location>
</feature>